<dbReference type="Proteomes" id="UP000222564">
    <property type="component" value="Unassembled WGS sequence"/>
</dbReference>
<protein>
    <submittedName>
        <fullName evidence="2">Uncharacterized protein</fullName>
    </submittedName>
</protein>
<keyword evidence="3" id="KW-1185">Reference proteome</keyword>
<evidence type="ECO:0000256" key="1">
    <source>
        <dbReference type="SAM" id="Phobius"/>
    </source>
</evidence>
<dbReference type="AlphaFoldDB" id="A0A2C6LHA9"/>
<keyword evidence="1" id="KW-0812">Transmembrane</keyword>
<evidence type="ECO:0000313" key="2">
    <source>
        <dbReference type="EMBL" id="PHJ37700.1"/>
    </source>
</evidence>
<reference evidence="2 3" key="1">
    <citation type="submission" date="2013-09" db="EMBL/GenBank/DDBJ databases">
        <title>Biodegradation of hydrocarbons in the deep terrestrial subsurface : characterization of a microbial consortium composed of two Desulfotomaculum species originating from a deep geological formation.</title>
        <authorList>
            <person name="Aullo T."/>
            <person name="Berlendis S."/>
            <person name="Lascourreges J.-F."/>
            <person name="Dessort D."/>
            <person name="Saint-Laurent S."/>
            <person name="Schraauwers B."/>
            <person name="Mas J."/>
            <person name="Magot M."/>
            <person name="Ranchou-Peyruse A."/>
        </authorList>
    </citation>
    <scope>NUCLEOTIDE SEQUENCE [LARGE SCALE GENOMIC DNA]</scope>
    <source>
        <strain evidence="2 3">Bs107</strain>
    </source>
</reference>
<feature type="transmembrane region" description="Helical" evidence="1">
    <location>
        <begin position="50"/>
        <end position="69"/>
    </location>
</feature>
<dbReference type="RefSeq" id="WP_099083524.1">
    <property type="nucleotide sequence ID" value="NZ_AWQQ01000087.1"/>
</dbReference>
<dbReference type="EMBL" id="AWQQ01000087">
    <property type="protein sequence ID" value="PHJ37700.1"/>
    <property type="molecule type" value="Genomic_DNA"/>
</dbReference>
<comment type="caution">
    <text evidence="2">The sequence shown here is derived from an EMBL/GenBank/DDBJ whole genome shotgun (WGS) entry which is preliminary data.</text>
</comment>
<dbReference type="OrthoDB" id="9975237at2"/>
<keyword evidence="1" id="KW-0472">Membrane</keyword>
<keyword evidence="1" id="KW-1133">Transmembrane helix</keyword>
<organism evidence="2 3">
    <name type="scientific">Desulforamulus profundi</name>
    <dbReference type="NCBI Taxonomy" id="1383067"/>
    <lineage>
        <taxon>Bacteria</taxon>
        <taxon>Bacillati</taxon>
        <taxon>Bacillota</taxon>
        <taxon>Clostridia</taxon>
        <taxon>Eubacteriales</taxon>
        <taxon>Peptococcaceae</taxon>
        <taxon>Desulforamulus</taxon>
    </lineage>
</organism>
<proteinExistence type="predicted"/>
<evidence type="ECO:0000313" key="3">
    <source>
        <dbReference type="Proteomes" id="UP000222564"/>
    </source>
</evidence>
<gene>
    <name evidence="2" type="ORF">P378_14370</name>
</gene>
<sequence length="87" mass="10055">MNKKKFFIHALGIFLTITALQAFTVEIELTKEVGGLWYIEYAKAVLTRDLLIKTFISLLTGFIIVRYMTGSRDNKKLKNKGSKKDRR</sequence>
<name>A0A2C6LHA9_9FIRM</name>
<accession>A0A2C6LHA9</accession>